<protein>
    <submittedName>
        <fullName evidence="3">Transmembrane protein</fullName>
    </submittedName>
</protein>
<proteinExistence type="predicted"/>
<organism evidence="2 3">
    <name type="scientific">Heterorhabditis bacteriophora</name>
    <name type="common">Entomopathogenic nematode worm</name>
    <dbReference type="NCBI Taxonomy" id="37862"/>
    <lineage>
        <taxon>Eukaryota</taxon>
        <taxon>Metazoa</taxon>
        <taxon>Ecdysozoa</taxon>
        <taxon>Nematoda</taxon>
        <taxon>Chromadorea</taxon>
        <taxon>Rhabditida</taxon>
        <taxon>Rhabditina</taxon>
        <taxon>Rhabditomorpha</taxon>
        <taxon>Strongyloidea</taxon>
        <taxon>Heterorhabditidae</taxon>
        <taxon>Heterorhabditis</taxon>
    </lineage>
</organism>
<feature type="transmembrane region" description="Helical" evidence="1">
    <location>
        <begin position="62"/>
        <end position="79"/>
    </location>
</feature>
<feature type="transmembrane region" description="Helical" evidence="1">
    <location>
        <begin position="178"/>
        <end position="198"/>
    </location>
</feature>
<evidence type="ECO:0000256" key="1">
    <source>
        <dbReference type="SAM" id="Phobius"/>
    </source>
</evidence>
<name>A0A1I7W970_HETBA</name>
<keyword evidence="2" id="KW-1185">Reference proteome</keyword>
<evidence type="ECO:0000313" key="3">
    <source>
        <dbReference type="WBParaSite" id="Hba_01203"/>
    </source>
</evidence>
<evidence type="ECO:0000313" key="2">
    <source>
        <dbReference type="Proteomes" id="UP000095283"/>
    </source>
</evidence>
<dbReference type="WBParaSite" id="Hba_01203">
    <property type="protein sequence ID" value="Hba_01203"/>
    <property type="gene ID" value="Hba_01203"/>
</dbReference>
<keyword evidence="1" id="KW-0472">Membrane</keyword>
<feature type="transmembrane region" description="Helical" evidence="1">
    <location>
        <begin position="22"/>
        <end position="42"/>
    </location>
</feature>
<keyword evidence="1" id="KW-1133">Transmembrane helix</keyword>
<keyword evidence="1" id="KW-0812">Transmembrane</keyword>
<feature type="transmembrane region" description="Helical" evidence="1">
    <location>
        <begin position="86"/>
        <end position="106"/>
    </location>
</feature>
<reference evidence="3" key="1">
    <citation type="submission" date="2016-11" db="UniProtKB">
        <authorList>
            <consortium name="WormBaseParasite"/>
        </authorList>
    </citation>
    <scope>IDENTIFICATION</scope>
</reference>
<accession>A0A1I7W970</accession>
<dbReference type="Proteomes" id="UP000095283">
    <property type="component" value="Unplaced"/>
</dbReference>
<dbReference type="AlphaFoldDB" id="A0A1I7W970"/>
<sequence length="273" mass="32491">MSQFVERVVEERANESEKLKRVFTNICIYIYIYTYIRQLYLLVENNGNVPYIIYVEINLKKLLIIVIDITAMVILHSAVQSFREDLLGIAIYIYIYIYIYECAFLTPVSSLYIYPLQHLLSWCLSLSKHFLLKLLITFSTKCENVNEFGDLLLQGEDLITEDDLRWPPGLQHNFSDTLIYRSAILNIQILLINRSIYVHEWKHFHTNCINRHPVCSRLVTPFKSSIFVILICYLFYCMHIEKLKKSIKVLLAKFCDRVEWPHSYLFFKILIFY</sequence>
<feature type="transmembrane region" description="Helical" evidence="1">
    <location>
        <begin position="218"/>
        <end position="238"/>
    </location>
</feature>